<dbReference type="AlphaFoldDB" id="A0A914M6A8"/>
<sequence>MPPNTKTTLFNQNNITNYKFCFSNINLLTISYYNKFVLAIYFSFFVFNPTLNSKKYVEWNEHCHFFKQKAFLERKN</sequence>
<organism evidence="2 3">
    <name type="scientific">Meloidogyne incognita</name>
    <name type="common">Southern root-knot nematode worm</name>
    <name type="synonym">Oxyuris incognita</name>
    <dbReference type="NCBI Taxonomy" id="6306"/>
    <lineage>
        <taxon>Eukaryota</taxon>
        <taxon>Metazoa</taxon>
        <taxon>Ecdysozoa</taxon>
        <taxon>Nematoda</taxon>
        <taxon>Chromadorea</taxon>
        <taxon>Rhabditida</taxon>
        <taxon>Tylenchina</taxon>
        <taxon>Tylenchomorpha</taxon>
        <taxon>Tylenchoidea</taxon>
        <taxon>Meloidogynidae</taxon>
        <taxon>Meloidogyninae</taxon>
        <taxon>Meloidogyne</taxon>
        <taxon>Meloidogyne incognita group</taxon>
    </lineage>
</organism>
<accession>A0A914M6A8</accession>
<name>A0A914M6A8_MELIC</name>
<reference evidence="3" key="1">
    <citation type="submission" date="2022-11" db="UniProtKB">
        <authorList>
            <consortium name="WormBaseParasite"/>
        </authorList>
    </citation>
    <scope>IDENTIFICATION</scope>
</reference>
<keyword evidence="1" id="KW-1133">Transmembrane helix</keyword>
<keyword evidence="2" id="KW-1185">Reference proteome</keyword>
<evidence type="ECO:0000313" key="2">
    <source>
        <dbReference type="Proteomes" id="UP000887563"/>
    </source>
</evidence>
<evidence type="ECO:0000256" key="1">
    <source>
        <dbReference type="SAM" id="Phobius"/>
    </source>
</evidence>
<dbReference type="Proteomes" id="UP000887563">
    <property type="component" value="Unplaced"/>
</dbReference>
<dbReference type="WBParaSite" id="Minc3s01347g22993">
    <property type="protein sequence ID" value="Minc3s01347g22993"/>
    <property type="gene ID" value="Minc3s01347g22993"/>
</dbReference>
<feature type="transmembrane region" description="Helical" evidence="1">
    <location>
        <begin position="32"/>
        <end position="51"/>
    </location>
</feature>
<keyword evidence="1" id="KW-0812">Transmembrane</keyword>
<evidence type="ECO:0000313" key="3">
    <source>
        <dbReference type="WBParaSite" id="Minc3s01347g22993"/>
    </source>
</evidence>
<protein>
    <submittedName>
        <fullName evidence="3">Candidate secreted effector</fullName>
    </submittedName>
</protein>
<proteinExistence type="predicted"/>
<keyword evidence="1" id="KW-0472">Membrane</keyword>